<feature type="region of interest" description="Disordered" evidence="1">
    <location>
        <begin position="78"/>
        <end position="103"/>
    </location>
</feature>
<dbReference type="Pfam" id="PF25816">
    <property type="entry name" value="RamC_N"/>
    <property type="match status" value="2"/>
</dbReference>
<dbReference type="PANTHER" id="PTHR24221:SF654">
    <property type="entry name" value="ATP-BINDING CASSETTE SUB-FAMILY B MEMBER 6"/>
    <property type="match status" value="1"/>
</dbReference>
<dbReference type="Gene3D" id="3.40.50.300">
    <property type="entry name" value="P-loop containing nucleotide triphosphate hydrolases"/>
    <property type="match status" value="1"/>
</dbReference>
<name>A0A101J6Q2_9ACTN</name>
<accession>A0A101J6Q2</accession>
<proteinExistence type="predicted"/>
<dbReference type="Proteomes" id="UP000053923">
    <property type="component" value="Unassembled WGS sequence"/>
</dbReference>
<protein>
    <recommendedName>
        <fullName evidence="2">RamC N-terminal domain-containing protein</fullName>
    </recommendedName>
</protein>
<dbReference type="AlphaFoldDB" id="A0A101J6Q2"/>
<dbReference type="InterPro" id="IPR057929">
    <property type="entry name" value="RamC_N"/>
</dbReference>
<sequence>MDKRYEVYALADRYFYETPELMSAGTQSTGPGYETARREVPEGWDAARIGDWLTLTPLDADGAPVPGPAQGWKIHASATGTTRSGSPRPCGTTACPGASRSSSCPADEEQLHVVLRELGKLLEGFEGPYILTDVRWYDGPLYVRYGAFARTFVVDERGSLVPTVRDGEGKRVPDRRAPSFQVPECERQLVALRRAYLSRAPLALLDEATCHLDPRAEERAERDFAQRPGGTLVVVAHRISSARRADRVLVMDGRHTA</sequence>
<comment type="caution">
    <text evidence="3">The sequence shown here is derived from an EMBL/GenBank/DDBJ whole genome shotgun (WGS) entry which is preliminary data.</text>
</comment>
<feature type="domain" description="RamC N-terminal" evidence="2">
    <location>
        <begin position="105"/>
        <end position="184"/>
    </location>
</feature>
<feature type="domain" description="RamC N-terminal" evidence="2">
    <location>
        <begin position="34"/>
        <end position="80"/>
    </location>
</feature>
<dbReference type="GO" id="GO:0034040">
    <property type="term" value="F:ATPase-coupled lipid transmembrane transporter activity"/>
    <property type="evidence" value="ECO:0007669"/>
    <property type="project" value="TreeGrafter"/>
</dbReference>
<dbReference type="SUPFAM" id="SSF52540">
    <property type="entry name" value="P-loop containing nucleoside triphosphate hydrolases"/>
    <property type="match status" value="1"/>
</dbReference>
<dbReference type="EMBL" id="LLZG01000411">
    <property type="protein sequence ID" value="KUL21096.1"/>
    <property type="molecule type" value="Genomic_DNA"/>
</dbReference>
<dbReference type="PANTHER" id="PTHR24221">
    <property type="entry name" value="ATP-BINDING CASSETTE SUB-FAMILY B"/>
    <property type="match status" value="1"/>
</dbReference>
<organism evidence="3 4">
    <name type="scientific">Streptomyces regalis</name>
    <dbReference type="NCBI Taxonomy" id="68262"/>
    <lineage>
        <taxon>Bacteria</taxon>
        <taxon>Bacillati</taxon>
        <taxon>Actinomycetota</taxon>
        <taxon>Actinomycetes</taxon>
        <taxon>Kitasatosporales</taxon>
        <taxon>Streptomycetaceae</taxon>
        <taxon>Streptomyces</taxon>
    </lineage>
</organism>
<dbReference type="InterPro" id="IPR027417">
    <property type="entry name" value="P-loop_NTPase"/>
</dbReference>
<gene>
    <name evidence="3" type="ORF">ADL12_45510</name>
</gene>
<evidence type="ECO:0000313" key="3">
    <source>
        <dbReference type="EMBL" id="KUL21096.1"/>
    </source>
</evidence>
<keyword evidence="4" id="KW-1185">Reference proteome</keyword>
<reference evidence="4" key="1">
    <citation type="submission" date="2015-10" db="EMBL/GenBank/DDBJ databases">
        <authorList>
            <person name="Ju K.-S."/>
            <person name="Doroghazi J.R."/>
            <person name="Metcalf W.W."/>
        </authorList>
    </citation>
    <scope>NUCLEOTIDE SEQUENCE [LARGE SCALE GENOMIC DNA]</scope>
    <source>
        <strain evidence="4">NRRL 3151</strain>
    </source>
</reference>
<evidence type="ECO:0000259" key="2">
    <source>
        <dbReference type="Pfam" id="PF25816"/>
    </source>
</evidence>
<evidence type="ECO:0000313" key="4">
    <source>
        <dbReference type="Proteomes" id="UP000053923"/>
    </source>
</evidence>
<dbReference type="InterPro" id="IPR039421">
    <property type="entry name" value="Type_1_exporter"/>
</dbReference>
<evidence type="ECO:0000256" key="1">
    <source>
        <dbReference type="SAM" id="MobiDB-lite"/>
    </source>
</evidence>